<dbReference type="EMBL" id="FOLS01000017">
    <property type="protein sequence ID" value="SFD11977.1"/>
    <property type="molecule type" value="Genomic_DNA"/>
</dbReference>
<dbReference type="AlphaFoldDB" id="A0AAQ1HW57"/>
<evidence type="ECO:0008006" key="3">
    <source>
        <dbReference type="Google" id="ProtNLM"/>
    </source>
</evidence>
<reference evidence="1 2" key="1">
    <citation type="submission" date="2016-10" db="EMBL/GenBank/DDBJ databases">
        <authorList>
            <person name="Varghese N."/>
            <person name="Submissions S."/>
        </authorList>
    </citation>
    <scope>NUCLEOTIDE SEQUENCE [LARGE SCALE GENOMIC DNA]</scope>
    <source>
        <strain evidence="1 2">LMG 18378</strain>
    </source>
</reference>
<sequence>MVGFETLLALLPKVRVVHHIPGRIRLKLVDLELPSAARLPERGALRKVDDIAARIPGVRSLRLNPLARSCAVEYDPRIIPEQAWGDLLAGTRSPAARILEDILLDSYREIVDAQL</sequence>
<keyword evidence="2" id="KW-1185">Reference proteome</keyword>
<comment type="caution">
    <text evidence="1">The sequence shown here is derived from an EMBL/GenBank/DDBJ whole genome shotgun (WGS) entry which is preliminary data.</text>
</comment>
<dbReference type="RefSeq" id="WP_074981236.1">
    <property type="nucleotide sequence ID" value="NZ_FOLS01000017.1"/>
</dbReference>
<name>A0AAQ1HW57_9PSED</name>
<accession>A0AAQ1HW57</accession>
<proteinExistence type="predicted"/>
<gene>
    <name evidence="1" type="ORF">SAMN05216577_11737</name>
</gene>
<evidence type="ECO:0000313" key="1">
    <source>
        <dbReference type="EMBL" id="SFD11977.1"/>
    </source>
</evidence>
<organism evidence="1 2">
    <name type="scientific">Pseudomonas citronellolis</name>
    <dbReference type="NCBI Taxonomy" id="53408"/>
    <lineage>
        <taxon>Bacteria</taxon>
        <taxon>Pseudomonadati</taxon>
        <taxon>Pseudomonadota</taxon>
        <taxon>Gammaproteobacteria</taxon>
        <taxon>Pseudomonadales</taxon>
        <taxon>Pseudomonadaceae</taxon>
        <taxon>Pseudomonas</taxon>
    </lineage>
</organism>
<protein>
    <recommendedName>
        <fullName evidence="3">Cation transporter</fullName>
    </recommendedName>
</protein>
<evidence type="ECO:0000313" key="2">
    <source>
        <dbReference type="Proteomes" id="UP000183385"/>
    </source>
</evidence>
<dbReference type="Proteomes" id="UP000183385">
    <property type="component" value="Unassembled WGS sequence"/>
</dbReference>